<evidence type="ECO:0000256" key="9">
    <source>
        <dbReference type="SAM" id="Phobius"/>
    </source>
</evidence>
<evidence type="ECO:0000259" key="11">
    <source>
        <dbReference type="Pfam" id="PF03442"/>
    </source>
</evidence>
<evidence type="ECO:0000256" key="4">
    <source>
        <dbReference type="ARBA" id="ARBA00023001"/>
    </source>
</evidence>
<keyword evidence="14" id="KW-1185">Reference proteome</keyword>
<dbReference type="InterPro" id="IPR049326">
    <property type="entry name" value="Rhodopsin_dom_fungi"/>
</dbReference>
<keyword evidence="4" id="KW-0136">Cellulose degradation</keyword>
<feature type="domain" description="Carbohydrate binding X2" evidence="11">
    <location>
        <begin position="673"/>
        <end position="764"/>
    </location>
</feature>
<dbReference type="Gene3D" id="2.60.40.10">
    <property type="entry name" value="Immunoglobulins"/>
    <property type="match status" value="1"/>
</dbReference>
<feature type="domain" description="Rhodopsin" evidence="12">
    <location>
        <begin position="22"/>
        <end position="154"/>
    </location>
</feature>
<dbReference type="EMBL" id="ML977320">
    <property type="protein sequence ID" value="KAF2116897.1"/>
    <property type="molecule type" value="Genomic_DNA"/>
</dbReference>
<keyword evidence="2" id="KW-0732">Signal</keyword>
<keyword evidence="3 13" id="KW-0378">Hydrolase</keyword>
<evidence type="ECO:0000256" key="8">
    <source>
        <dbReference type="ARBA" id="ARBA00023326"/>
    </source>
</evidence>
<dbReference type="InterPro" id="IPR017853">
    <property type="entry name" value="GH"/>
</dbReference>
<evidence type="ECO:0000256" key="2">
    <source>
        <dbReference type="ARBA" id="ARBA00022729"/>
    </source>
</evidence>
<name>A0A6A5ZDR7_9PLEO</name>
<keyword evidence="9" id="KW-0472">Membrane</keyword>
<keyword evidence="5" id="KW-0119">Carbohydrate metabolism</keyword>
<evidence type="ECO:0000313" key="14">
    <source>
        <dbReference type="Proteomes" id="UP000799770"/>
    </source>
</evidence>
<proteinExistence type="inferred from homology"/>
<dbReference type="GO" id="GO:0008422">
    <property type="term" value="F:beta-glucosidase activity"/>
    <property type="evidence" value="ECO:0007669"/>
    <property type="project" value="TreeGrafter"/>
</dbReference>
<feature type="transmembrane region" description="Helical" evidence="9">
    <location>
        <begin position="37"/>
        <end position="60"/>
    </location>
</feature>
<evidence type="ECO:0000256" key="6">
    <source>
        <dbReference type="ARBA" id="ARBA00023295"/>
    </source>
</evidence>
<dbReference type="GO" id="GO:0005978">
    <property type="term" value="P:glycogen biosynthetic process"/>
    <property type="evidence" value="ECO:0007669"/>
    <property type="project" value="UniProtKB-UniPathway"/>
</dbReference>
<evidence type="ECO:0000259" key="10">
    <source>
        <dbReference type="Pfam" id="PF00150"/>
    </source>
</evidence>
<feature type="transmembrane region" description="Helical" evidence="9">
    <location>
        <begin position="6"/>
        <end position="25"/>
    </location>
</feature>
<dbReference type="PANTHER" id="PTHR31297">
    <property type="entry name" value="GLUCAN ENDO-1,6-BETA-GLUCOSIDASE B"/>
    <property type="match status" value="1"/>
</dbReference>
<evidence type="ECO:0000259" key="12">
    <source>
        <dbReference type="Pfam" id="PF20684"/>
    </source>
</evidence>
<dbReference type="GO" id="GO:0005576">
    <property type="term" value="C:extracellular region"/>
    <property type="evidence" value="ECO:0007669"/>
    <property type="project" value="TreeGrafter"/>
</dbReference>
<organism evidence="13 14">
    <name type="scientific">Lophiotrema nucula</name>
    <dbReference type="NCBI Taxonomy" id="690887"/>
    <lineage>
        <taxon>Eukaryota</taxon>
        <taxon>Fungi</taxon>
        <taxon>Dikarya</taxon>
        <taxon>Ascomycota</taxon>
        <taxon>Pezizomycotina</taxon>
        <taxon>Dothideomycetes</taxon>
        <taxon>Pleosporomycetidae</taxon>
        <taxon>Pleosporales</taxon>
        <taxon>Lophiotremataceae</taxon>
        <taxon>Lophiotrema</taxon>
    </lineage>
</organism>
<feature type="transmembrane region" description="Helical" evidence="9">
    <location>
        <begin position="89"/>
        <end position="113"/>
    </location>
</feature>
<protein>
    <submittedName>
        <fullName evidence="13">Glycoside hydrolase superfamily</fullName>
    </submittedName>
</protein>
<keyword evidence="9" id="KW-1133">Transmembrane helix</keyword>
<dbReference type="InterPro" id="IPR005102">
    <property type="entry name" value="Carbo-bd_X2"/>
</dbReference>
<accession>A0A6A5ZDR7</accession>
<dbReference type="InterPro" id="IPR013783">
    <property type="entry name" value="Ig-like_fold"/>
</dbReference>
<keyword evidence="7" id="KW-0961">Cell wall biogenesis/degradation</keyword>
<dbReference type="GO" id="GO:0009986">
    <property type="term" value="C:cell surface"/>
    <property type="evidence" value="ECO:0007669"/>
    <property type="project" value="TreeGrafter"/>
</dbReference>
<dbReference type="AlphaFoldDB" id="A0A6A5ZDR7"/>
<evidence type="ECO:0000256" key="3">
    <source>
        <dbReference type="ARBA" id="ARBA00022801"/>
    </source>
</evidence>
<dbReference type="SUPFAM" id="SSF51445">
    <property type="entry name" value="(Trans)glycosidases"/>
    <property type="match status" value="1"/>
</dbReference>
<comment type="similarity">
    <text evidence="1">Belongs to the glycosyl hydrolase 5 (cellulase A) family.</text>
</comment>
<feature type="transmembrane region" description="Helical" evidence="9">
    <location>
        <begin position="122"/>
        <end position="144"/>
    </location>
</feature>
<dbReference type="InterPro" id="IPR001547">
    <property type="entry name" value="Glyco_hydro_5"/>
</dbReference>
<sequence>MAGFRVLMGVMTALSILLTVGRFVLRWRKLRRLGWDDMLNALAAVLVIPFIVVSDSYMAYDLELQRYIWGLREAPPSAPDPKKVAERELVVTLLFWTIIYVVKASFLALYWYLFEVSTRFRIAWAVAAALTTVSYGITCLSSLWECGSPSKLFNNIMVLPIAMVTSRMLSLELPQRIGLVVVFALVLVDISFDICRTVYALTPTLSIGTNLNGVWTILEPTIAVVVCALPHYRSVLCQSKRRSTFATRPSFTKSASEPTVVPLEMNDASTYSLHSRVNERAADLSAPSLTGLQDRRLYTPTTITMMRASQIALFSGSLSILASVASARVTCNDTWSPITADAFTKALHPGWNPGNTLDAVPDETSWGNPQLVNSTFTNARKVGFKGIRLPVTWNDHMLKQSPWTVDAAWIQRVSDIVEMVTSNGLYVMVNAHHDSWEAFDLAATGANYTQFEDRFYSLWYQIGTKLACKSSMVGFEPLNEPTGSTAEHAAELNKLQAIFLKAINDAGGFNPTRVVVLGGLGDNSEHLAQWFEPPPSNYSNPYALTFHYYSPWDFTAIAWGKTIWGSDADKAAVEADFAAVHGNFTDIPVIVGEFGVDSKTTETAARWKWFDHVVRTGNKYNYTMMLWDTSIHFVADSPQPWEDPTALDILLNAAQGTENALADSTEDGSAIEQSSSAYIFHRVETPVIDQNLPFIWNNNKLSSIRVSEPGKIPYNLVEGDHYTLNSPNITFKAAFLSTLFPVNSIVGFKANVTLNFSPGADLILQAVQWDTPQPASTDYVIHPPSQNTDLYIPFEFKGLNKVATVKAQMINSSYLLDDWTQWLGPLQQGRLTYQSHWDFDSGGITVKSVVLQAVLQANQTSALTFEFFPRVHRNGVNFTIGLRDP</sequence>
<keyword evidence="6" id="KW-0326">Glycosidase</keyword>
<dbReference type="Pfam" id="PF00150">
    <property type="entry name" value="Cellulase"/>
    <property type="match status" value="1"/>
</dbReference>
<dbReference type="Pfam" id="PF03442">
    <property type="entry name" value="CBM_X2"/>
    <property type="match status" value="1"/>
</dbReference>
<evidence type="ECO:0000256" key="1">
    <source>
        <dbReference type="ARBA" id="ARBA00005641"/>
    </source>
</evidence>
<keyword evidence="9" id="KW-0812">Transmembrane</keyword>
<dbReference type="GO" id="GO:0030245">
    <property type="term" value="P:cellulose catabolic process"/>
    <property type="evidence" value="ECO:0007669"/>
    <property type="project" value="UniProtKB-KW"/>
</dbReference>
<dbReference type="InterPro" id="IPR050386">
    <property type="entry name" value="Glycosyl_hydrolase_5"/>
</dbReference>
<evidence type="ECO:0000256" key="7">
    <source>
        <dbReference type="ARBA" id="ARBA00023316"/>
    </source>
</evidence>
<gene>
    <name evidence="13" type="ORF">BDV96DRAFT_598730</name>
</gene>
<dbReference type="InterPro" id="IPR014756">
    <property type="entry name" value="Ig_E-set"/>
</dbReference>
<dbReference type="Proteomes" id="UP000799770">
    <property type="component" value="Unassembled WGS sequence"/>
</dbReference>
<reference evidence="13" key="1">
    <citation type="journal article" date="2020" name="Stud. Mycol.">
        <title>101 Dothideomycetes genomes: a test case for predicting lifestyles and emergence of pathogens.</title>
        <authorList>
            <person name="Haridas S."/>
            <person name="Albert R."/>
            <person name="Binder M."/>
            <person name="Bloem J."/>
            <person name="Labutti K."/>
            <person name="Salamov A."/>
            <person name="Andreopoulos B."/>
            <person name="Baker S."/>
            <person name="Barry K."/>
            <person name="Bills G."/>
            <person name="Bluhm B."/>
            <person name="Cannon C."/>
            <person name="Castanera R."/>
            <person name="Culley D."/>
            <person name="Daum C."/>
            <person name="Ezra D."/>
            <person name="Gonzalez J."/>
            <person name="Henrissat B."/>
            <person name="Kuo A."/>
            <person name="Liang C."/>
            <person name="Lipzen A."/>
            <person name="Lutzoni F."/>
            <person name="Magnuson J."/>
            <person name="Mondo S."/>
            <person name="Nolan M."/>
            <person name="Ohm R."/>
            <person name="Pangilinan J."/>
            <person name="Park H.-J."/>
            <person name="Ramirez L."/>
            <person name="Alfaro M."/>
            <person name="Sun H."/>
            <person name="Tritt A."/>
            <person name="Yoshinaga Y."/>
            <person name="Zwiers L.-H."/>
            <person name="Turgeon B."/>
            <person name="Goodwin S."/>
            <person name="Spatafora J."/>
            <person name="Crous P."/>
            <person name="Grigoriev I."/>
        </authorList>
    </citation>
    <scope>NUCLEOTIDE SEQUENCE</scope>
    <source>
        <strain evidence="13">CBS 627.86</strain>
    </source>
</reference>
<dbReference type="OrthoDB" id="412536at2759"/>
<evidence type="ECO:0000313" key="13">
    <source>
        <dbReference type="EMBL" id="KAF2116897.1"/>
    </source>
</evidence>
<dbReference type="Pfam" id="PF20684">
    <property type="entry name" value="Fung_rhodopsin"/>
    <property type="match status" value="1"/>
</dbReference>
<dbReference type="SUPFAM" id="SSF81296">
    <property type="entry name" value="E set domains"/>
    <property type="match status" value="1"/>
</dbReference>
<dbReference type="PANTHER" id="PTHR31297:SF41">
    <property type="entry name" value="ENDOGLUCANASE, PUTATIVE (AFU_ORTHOLOGUE AFUA_5G01830)-RELATED"/>
    <property type="match status" value="1"/>
</dbReference>
<feature type="domain" description="Glycoside hydrolase family 5" evidence="10">
    <location>
        <begin position="363"/>
        <end position="630"/>
    </location>
</feature>
<dbReference type="Gene3D" id="3.20.20.80">
    <property type="entry name" value="Glycosidases"/>
    <property type="match status" value="1"/>
</dbReference>
<evidence type="ECO:0000256" key="5">
    <source>
        <dbReference type="ARBA" id="ARBA00023277"/>
    </source>
</evidence>
<dbReference type="GO" id="GO:0071555">
    <property type="term" value="P:cell wall organization"/>
    <property type="evidence" value="ECO:0007669"/>
    <property type="project" value="UniProtKB-KW"/>
</dbReference>
<dbReference type="UniPathway" id="UPA00164"/>
<keyword evidence="8" id="KW-0624">Polysaccharide degradation</keyword>